<dbReference type="Proteomes" id="UP000502823">
    <property type="component" value="Unassembled WGS sequence"/>
</dbReference>
<dbReference type="InParanoid" id="A0A6L2PHU2"/>
<evidence type="ECO:0000259" key="1">
    <source>
        <dbReference type="PROSITE" id="PS50017"/>
    </source>
</evidence>
<gene>
    <name evidence="2" type="ORF">Cfor_00453</name>
</gene>
<organism evidence="2 3">
    <name type="scientific">Coptotermes formosanus</name>
    <name type="common">Formosan subterranean termite</name>
    <dbReference type="NCBI Taxonomy" id="36987"/>
    <lineage>
        <taxon>Eukaryota</taxon>
        <taxon>Metazoa</taxon>
        <taxon>Ecdysozoa</taxon>
        <taxon>Arthropoda</taxon>
        <taxon>Hexapoda</taxon>
        <taxon>Insecta</taxon>
        <taxon>Pterygota</taxon>
        <taxon>Neoptera</taxon>
        <taxon>Polyneoptera</taxon>
        <taxon>Dictyoptera</taxon>
        <taxon>Blattodea</taxon>
        <taxon>Blattoidea</taxon>
        <taxon>Termitoidae</taxon>
        <taxon>Rhinotermitidae</taxon>
        <taxon>Coptotermes</taxon>
    </lineage>
</organism>
<accession>A0A6L2PHU2</accession>
<comment type="caution">
    <text evidence="2">The sequence shown here is derived from an EMBL/GenBank/DDBJ whole genome shotgun (WGS) entry which is preliminary data.</text>
</comment>
<dbReference type="AlphaFoldDB" id="A0A6L2PHU2"/>
<proteinExistence type="predicted"/>
<dbReference type="SUPFAM" id="SSF47986">
    <property type="entry name" value="DEATH domain"/>
    <property type="match status" value="1"/>
</dbReference>
<dbReference type="InterPro" id="IPR000488">
    <property type="entry name" value="Death_dom"/>
</dbReference>
<keyword evidence="3" id="KW-1185">Reference proteome</keyword>
<dbReference type="PROSITE" id="PS50017">
    <property type="entry name" value="DEATH_DOMAIN"/>
    <property type="match status" value="1"/>
</dbReference>
<dbReference type="Pfam" id="PF00531">
    <property type="entry name" value="Death"/>
    <property type="match status" value="1"/>
</dbReference>
<reference evidence="3" key="1">
    <citation type="submission" date="2020-01" db="EMBL/GenBank/DDBJ databases">
        <title>Draft genome sequence of the Termite Coptotermes fromosanus.</title>
        <authorList>
            <person name="Itakura S."/>
            <person name="Yosikawa Y."/>
            <person name="Umezawa K."/>
        </authorList>
    </citation>
    <scope>NUCLEOTIDE SEQUENCE [LARGE SCALE GENOMIC DNA]</scope>
</reference>
<feature type="domain" description="Death" evidence="1">
    <location>
        <begin position="203"/>
        <end position="269"/>
    </location>
</feature>
<dbReference type="OrthoDB" id="6593154at2759"/>
<evidence type="ECO:0000313" key="2">
    <source>
        <dbReference type="EMBL" id="GFG31010.1"/>
    </source>
</evidence>
<dbReference type="Gene3D" id="1.10.533.10">
    <property type="entry name" value="Death Domain, Fas"/>
    <property type="match status" value="1"/>
</dbReference>
<dbReference type="InterPro" id="IPR011029">
    <property type="entry name" value="DEATH-like_dom_sf"/>
</dbReference>
<protein>
    <recommendedName>
        <fullName evidence="1">Death domain-containing protein</fullName>
    </recommendedName>
</protein>
<evidence type="ECO:0000313" key="3">
    <source>
        <dbReference type="Proteomes" id="UP000502823"/>
    </source>
</evidence>
<sequence>MSLIFFLEVQYNVLHSNWAAWHFCDSFSSTSCLGHLCRGHHVEVSHFSPQALKDGDGLVCMAGRRARVSGSVVGKSLSNYAATTWRHEVRRAAFVSYLMDSTYLKYYALGCMSQHKEWGRKLFTFFRNPVRRARNPELEAMRKTAKEEAAEELQILEERIAELLPKISRVHAAFLFDSLGSKTLQMLCRCLISTKNSYNFAGWKEFGINLGLRPLLIDCIAHYNFNSEDPAYNTLLAFVQHENAMLSEIVNALKRMGRLDIIDLTADLMSGLADNVLRSQTNNEESGYYSISSGHSDSMSETEVCNRSNIIRPLNIPRVPFLLQEKISQQLTPHPYSGTETRNFEEERYQTARPVSQYVRKVMLTFASDGLGTAQRVATEFRKKRENQQRIGVVILDEHSELVNRNPEQFISTCFDQVDYVVPVITEKYLNIINARGATSESSMLCTDTKYRYIKYIYNLMTTHYIRKGCINDKIRCVVPDDIVRLTQRHPVMARPMFQVWVRVSEVEQLSQRMLGCRF</sequence>
<dbReference type="GO" id="GO:0007165">
    <property type="term" value="P:signal transduction"/>
    <property type="evidence" value="ECO:0007669"/>
    <property type="project" value="InterPro"/>
</dbReference>
<name>A0A6L2PHU2_COPFO</name>
<dbReference type="EMBL" id="BLKM01007573">
    <property type="protein sequence ID" value="GFG31010.1"/>
    <property type="molecule type" value="Genomic_DNA"/>
</dbReference>